<gene>
    <name evidence="1" type="ORF">P691DRAFT_815514</name>
</gene>
<evidence type="ECO:0000313" key="2">
    <source>
        <dbReference type="Proteomes" id="UP000807342"/>
    </source>
</evidence>
<dbReference type="AlphaFoldDB" id="A0A9P6BWZ8"/>
<proteinExistence type="predicted"/>
<evidence type="ECO:0000313" key="1">
    <source>
        <dbReference type="EMBL" id="KAF9441008.1"/>
    </source>
</evidence>
<sequence>MDDDDIVSLETCDRIMQLIYPVKDVICKYKLRSFNSICRPSILDTFPCPPTIVFIWLHLPPPFRLIQAQVPIETHIRCVHHPPNCLYCMPRPYRMGQALGL</sequence>
<protein>
    <submittedName>
        <fullName evidence="1">Uncharacterized protein</fullName>
    </submittedName>
</protein>
<comment type="caution">
    <text evidence="1">The sequence shown here is derived from an EMBL/GenBank/DDBJ whole genome shotgun (WGS) entry which is preliminary data.</text>
</comment>
<keyword evidence="2" id="KW-1185">Reference proteome</keyword>
<accession>A0A9P6BWZ8</accession>
<organism evidence="1 2">
    <name type="scientific">Macrolepiota fuliginosa MF-IS2</name>
    <dbReference type="NCBI Taxonomy" id="1400762"/>
    <lineage>
        <taxon>Eukaryota</taxon>
        <taxon>Fungi</taxon>
        <taxon>Dikarya</taxon>
        <taxon>Basidiomycota</taxon>
        <taxon>Agaricomycotina</taxon>
        <taxon>Agaricomycetes</taxon>
        <taxon>Agaricomycetidae</taxon>
        <taxon>Agaricales</taxon>
        <taxon>Agaricineae</taxon>
        <taxon>Agaricaceae</taxon>
        <taxon>Macrolepiota</taxon>
    </lineage>
</organism>
<dbReference type="EMBL" id="MU152116">
    <property type="protein sequence ID" value="KAF9441008.1"/>
    <property type="molecule type" value="Genomic_DNA"/>
</dbReference>
<name>A0A9P6BWZ8_9AGAR</name>
<dbReference type="Proteomes" id="UP000807342">
    <property type="component" value="Unassembled WGS sequence"/>
</dbReference>
<reference evidence="1" key="1">
    <citation type="submission" date="2020-11" db="EMBL/GenBank/DDBJ databases">
        <authorList>
            <consortium name="DOE Joint Genome Institute"/>
            <person name="Ahrendt S."/>
            <person name="Riley R."/>
            <person name="Andreopoulos W."/>
            <person name="Labutti K."/>
            <person name="Pangilinan J."/>
            <person name="Ruiz-Duenas F.J."/>
            <person name="Barrasa J.M."/>
            <person name="Sanchez-Garcia M."/>
            <person name="Camarero S."/>
            <person name="Miyauchi S."/>
            <person name="Serrano A."/>
            <person name="Linde D."/>
            <person name="Babiker R."/>
            <person name="Drula E."/>
            <person name="Ayuso-Fernandez I."/>
            <person name="Pacheco R."/>
            <person name="Padilla G."/>
            <person name="Ferreira P."/>
            <person name="Barriuso J."/>
            <person name="Kellner H."/>
            <person name="Castanera R."/>
            <person name="Alfaro M."/>
            <person name="Ramirez L."/>
            <person name="Pisabarro A.G."/>
            <person name="Kuo A."/>
            <person name="Tritt A."/>
            <person name="Lipzen A."/>
            <person name="He G."/>
            <person name="Yan M."/>
            <person name="Ng V."/>
            <person name="Cullen D."/>
            <person name="Martin F."/>
            <person name="Rosso M.-N."/>
            <person name="Henrissat B."/>
            <person name="Hibbett D."/>
            <person name="Martinez A.T."/>
            <person name="Grigoriev I.V."/>
        </authorList>
    </citation>
    <scope>NUCLEOTIDE SEQUENCE</scope>
    <source>
        <strain evidence="1">MF-IS2</strain>
    </source>
</reference>